<sequence>MENNDEKIIVFAETDFRNQKRQFGVKPADRQRHIYIIGKTGTGKTTLEENMAIQDIQAGRGVGIVDPHGEFAEKMLDFVPSSRINDVIYFNPADLDFPIAFNAMEKVDAEHRHLVASGLVGVFKKIWAETWGPRLEYVLRNAIMALLEYPGSTLLGIMRMLVDKEYRQKVVDKVKDPVVRSFWVDEFSKYRGNFEVEAIAPIQNKVGQFLTNPLIRNIVGQTKSSIDMRQVMDESKILIMNLSKGKIGEDASALMGAMLITKIQLAAMSRVSIPESERRNFYLYIDEFQNFSTESFANILSEARKYRLNLILAHQYISQVAEEVRDAVFGNVGTMIVFRVGAADADFLENEFSPEFEVNDLVGLGFAQIYLKLMIDGFSSRPFSAVTLPPLPRLEKSSREKIIKVSRERYGRSRQEVEEKIMRWSGMLDEEIVEEEGRADFAGRPAQKSDSPRPKPASAAKSFKPASRGPIFVDKCWECGRKVELNFQPDGVRPVYCKDCLAVVRSRGAKVSLPGPARSMGAPVVRDTGPTISLSQAFNKERLSFSSAKKQRREPDLAGLRSVLNEVVGPARHASQGDAGVPVSGQAKADRPTEKKASQPIDVLPKQAKDNNVGDETDKTGHDLGPGESVEIQ</sequence>
<gene>
    <name evidence="4" type="ORF">COS30_01685</name>
</gene>
<feature type="compositionally biased region" description="Basic and acidic residues" evidence="1">
    <location>
        <begin position="588"/>
        <end position="597"/>
    </location>
</feature>
<dbReference type="Pfam" id="PF10412">
    <property type="entry name" value="TrwB_AAD_bind"/>
    <property type="match status" value="1"/>
</dbReference>
<dbReference type="Pfam" id="PF23477">
    <property type="entry name" value="zf_Tbcl_2"/>
    <property type="match status" value="1"/>
</dbReference>
<protein>
    <submittedName>
        <fullName evidence="4">Uncharacterized protein</fullName>
    </submittedName>
</protein>
<dbReference type="AlphaFoldDB" id="A0A2M7D698"/>
<evidence type="ECO:0000256" key="1">
    <source>
        <dbReference type="SAM" id="MobiDB-lite"/>
    </source>
</evidence>
<feature type="domain" description="Type IV secretion system coupling protein TraD DNA-binding" evidence="2">
    <location>
        <begin position="29"/>
        <end position="341"/>
    </location>
</feature>
<reference evidence="5" key="1">
    <citation type="submission" date="2017-09" db="EMBL/GenBank/DDBJ databases">
        <title>Depth-based differentiation of microbial function through sediment-hosted aquifers and enrichment of novel symbionts in the deep terrestrial subsurface.</title>
        <authorList>
            <person name="Probst A.J."/>
            <person name="Ladd B."/>
            <person name="Jarett J.K."/>
            <person name="Geller-Mcgrath D.E."/>
            <person name="Sieber C.M.K."/>
            <person name="Emerson J.B."/>
            <person name="Anantharaman K."/>
            <person name="Thomas B.C."/>
            <person name="Malmstrom R."/>
            <person name="Stieglmeier M."/>
            <person name="Klingl A."/>
            <person name="Woyke T."/>
            <person name="Ryan C.M."/>
            <person name="Banfield J.F."/>
        </authorList>
    </citation>
    <scope>NUCLEOTIDE SEQUENCE [LARGE SCALE GENOMIC DNA]</scope>
</reference>
<evidence type="ECO:0000313" key="4">
    <source>
        <dbReference type="EMBL" id="PIV38511.1"/>
    </source>
</evidence>
<evidence type="ECO:0000313" key="5">
    <source>
        <dbReference type="Proteomes" id="UP000229247"/>
    </source>
</evidence>
<feature type="region of interest" description="Disordered" evidence="1">
    <location>
        <begin position="568"/>
        <end position="633"/>
    </location>
</feature>
<dbReference type="CDD" id="cd01127">
    <property type="entry name" value="TrwB_TraG_TraD_VirD4"/>
    <property type="match status" value="1"/>
</dbReference>
<dbReference type="InterPro" id="IPR019476">
    <property type="entry name" value="T4SS_TraD_DNA-bd"/>
</dbReference>
<dbReference type="EMBL" id="PEUE01000039">
    <property type="protein sequence ID" value="PIV38511.1"/>
    <property type="molecule type" value="Genomic_DNA"/>
</dbReference>
<comment type="caution">
    <text evidence="4">The sequence shown here is derived from an EMBL/GenBank/DDBJ whole genome shotgun (WGS) entry which is preliminary data.</text>
</comment>
<dbReference type="InterPro" id="IPR051162">
    <property type="entry name" value="T4SS_component"/>
</dbReference>
<dbReference type="InterPro" id="IPR027417">
    <property type="entry name" value="P-loop_NTPase"/>
</dbReference>
<dbReference type="PANTHER" id="PTHR30121">
    <property type="entry name" value="UNCHARACTERIZED PROTEIN YJGR-RELATED"/>
    <property type="match status" value="1"/>
</dbReference>
<dbReference type="InterPro" id="IPR026363">
    <property type="entry name" value="CxxC-x17-CxxC_dom"/>
</dbReference>
<feature type="domain" description="CxxC-x17-CxxC" evidence="3">
    <location>
        <begin position="475"/>
        <end position="502"/>
    </location>
</feature>
<organism evidence="4 5">
    <name type="scientific">Candidatus Portnoybacteria bacterium CG02_land_8_20_14_3_00_45_8</name>
    <dbReference type="NCBI Taxonomy" id="1974807"/>
    <lineage>
        <taxon>Bacteria</taxon>
        <taxon>Candidatus Portnoyibacteriota</taxon>
    </lineage>
</organism>
<dbReference type="PANTHER" id="PTHR30121:SF11">
    <property type="entry name" value="AAA+ ATPASE DOMAIN-CONTAINING PROTEIN"/>
    <property type="match status" value="1"/>
</dbReference>
<dbReference type="Gene3D" id="3.40.50.300">
    <property type="entry name" value="P-loop containing nucleotide triphosphate hydrolases"/>
    <property type="match status" value="2"/>
</dbReference>
<dbReference type="SUPFAM" id="SSF52540">
    <property type="entry name" value="P-loop containing nucleoside triphosphate hydrolases"/>
    <property type="match status" value="1"/>
</dbReference>
<accession>A0A2M7D698</accession>
<evidence type="ECO:0000259" key="2">
    <source>
        <dbReference type="Pfam" id="PF10412"/>
    </source>
</evidence>
<evidence type="ECO:0000259" key="3">
    <source>
        <dbReference type="Pfam" id="PF23477"/>
    </source>
</evidence>
<dbReference type="Proteomes" id="UP000229247">
    <property type="component" value="Unassembled WGS sequence"/>
</dbReference>
<proteinExistence type="predicted"/>
<name>A0A2M7D698_9BACT</name>
<feature type="region of interest" description="Disordered" evidence="1">
    <location>
        <begin position="438"/>
        <end position="464"/>
    </location>
</feature>